<comment type="subcellular location">
    <subcellularLocation>
        <location evidence="1">Cell outer membrane</location>
    </subcellularLocation>
</comment>
<keyword evidence="5" id="KW-0998">Cell outer membrane</keyword>
<evidence type="ECO:0000256" key="5">
    <source>
        <dbReference type="ARBA" id="ARBA00023237"/>
    </source>
</evidence>
<dbReference type="EMBL" id="JBHUHV010000039">
    <property type="protein sequence ID" value="MFD2067831.1"/>
    <property type="molecule type" value="Genomic_DNA"/>
</dbReference>
<comment type="caution">
    <text evidence="8">The sequence shown here is derived from an EMBL/GenBank/DDBJ whole genome shotgun (WGS) entry which is preliminary data.</text>
</comment>
<keyword evidence="9" id="KW-1185">Reference proteome</keyword>
<dbReference type="Gene3D" id="1.25.40.390">
    <property type="match status" value="1"/>
</dbReference>
<evidence type="ECO:0000256" key="1">
    <source>
        <dbReference type="ARBA" id="ARBA00004442"/>
    </source>
</evidence>
<evidence type="ECO:0000256" key="3">
    <source>
        <dbReference type="ARBA" id="ARBA00022729"/>
    </source>
</evidence>
<keyword evidence="3" id="KW-0732">Signal</keyword>
<comment type="similarity">
    <text evidence="2">Belongs to the SusD family.</text>
</comment>
<feature type="domain" description="RagB/SusD" evidence="6">
    <location>
        <begin position="397"/>
        <end position="540"/>
    </location>
</feature>
<dbReference type="InterPro" id="IPR011990">
    <property type="entry name" value="TPR-like_helical_dom_sf"/>
</dbReference>
<feature type="domain" description="SusD-like N-terminal" evidence="7">
    <location>
        <begin position="95"/>
        <end position="228"/>
    </location>
</feature>
<evidence type="ECO:0000259" key="7">
    <source>
        <dbReference type="Pfam" id="PF14322"/>
    </source>
</evidence>
<accession>A0ABW4WZW4</accession>
<dbReference type="Proteomes" id="UP001597369">
    <property type="component" value="Unassembled WGS sequence"/>
</dbReference>
<dbReference type="Pfam" id="PF07980">
    <property type="entry name" value="SusD_RagB"/>
    <property type="match status" value="1"/>
</dbReference>
<evidence type="ECO:0000256" key="4">
    <source>
        <dbReference type="ARBA" id="ARBA00023136"/>
    </source>
</evidence>
<keyword evidence="4" id="KW-0472">Membrane</keyword>
<evidence type="ECO:0000313" key="9">
    <source>
        <dbReference type="Proteomes" id="UP001597369"/>
    </source>
</evidence>
<dbReference type="InterPro" id="IPR033985">
    <property type="entry name" value="SusD-like_N"/>
</dbReference>
<organism evidence="8 9">
    <name type="scientific">Pontibacter silvestris</name>
    <dbReference type="NCBI Taxonomy" id="2305183"/>
    <lineage>
        <taxon>Bacteria</taxon>
        <taxon>Pseudomonadati</taxon>
        <taxon>Bacteroidota</taxon>
        <taxon>Cytophagia</taxon>
        <taxon>Cytophagales</taxon>
        <taxon>Hymenobacteraceae</taxon>
        <taxon>Pontibacter</taxon>
    </lineage>
</organism>
<sequence length="540" mass="61051">MKKYIKIFVCACLGLETFTACKDSFLDEEVLSSYSPETLRDKAGFEASLVGLYNHNSTFYSVSWAQGWPAVWQVGTDVAWPTQPQGIEVPYYDYNTLTPLDGAADHTWNWSYTMINNANVIIQNVESPALSGLTDEEKNKINAEARFFRGLAYNVLATAFGGVPLTTEPLTAPKTDFVRASLEDVNNVILTDLQFAAKYLPAISELQTSKQARANKYMAHQLLAEAYLRIDQPALAEAHADTVINSGEFSLVKNRYGVKANQPGDPFSDMFIYGNQRRSQGNTEAIWVMEAENPRDVPGGMTDNPQQRRVWQASYHSRAGMVPADSLGGRGVARLRLSNWLLYDLYDEGDMRNSKFNIRREFWYNDPDPKYSSIYKTKVPYEGADTLFIINPYTTKWGHFDPQDVFGYGMWKDFILMRLGETYLLRAEAEFKQGKLGEAAESINELRLRANAPLVSASDITLDFILDERARELIGEENRRFTLMRTGTLVDRATRLNSNIPGLPTNRQIVGLREMHLLMPIPQNEIDLNKDAVLEQNPGY</sequence>
<protein>
    <submittedName>
        <fullName evidence="8">RagB/SusD family nutrient uptake outer membrane protein</fullName>
    </submittedName>
</protein>
<gene>
    <name evidence="8" type="ORF">ACFSKU_13130</name>
</gene>
<dbReference type="SUPFAM" id="SSF48452">
    <property type="entry name" value="TPR-like"/>
    <property type="match status" value="1"/>
</dbReference>
<evidence type="ECO:0000256" key="2">
    <source>
        <dbReference type="ARBA" id="ARBA00006275"/>
    </source>
</evidence>
<reference evidence="9" key="1">
    <citation type="journal article" date="2019" name="Int. J. Syst. Evol. Microbiol.">
        <title>The Global Catalogue of Microorganisms (GCM) 10K type strain sequencing project: providing services to taxonomists for standard genome sequencing and annotation.</title>
        <authorList>
            <consortium name="The Broad Institute Genomics Platform"/>
            <consortium name="The Broad Institute Genome Sequencing Center for Infectious Disease"/>
            <person name="Wu L."/>
            <person name="Ma J."/>
        </authorList>
    </citation>
    <scope>NUCLEOTIDE SEQUENCE [LARGE SCALE GENOMIC DNA]</scope>
    <source>
        <strain evidence="9">JCM 16545</strain>
    </source>
</reference>
<proteinExistence type="inferred from homology"/>
<name>A0ABW4WZW4_9BACT</name>
<dbReference type="Pfam" id="PF14322">
    <property type="entry name" value="SusD-like_3"/>
    <property type="match status" value="1"/>
</dbReference>
<dbReference type="RefSeq" id="WP_229958660.1">
    <property type="nucleotide sequence ID" value="NZ_JAJJWI010000003.1"/>
</dbReference>
<dbReference type="InterPro" id="IPR012944">
    <property type="entry name" value="SusD_RagB_dom"/>
</dbReference>
<evidence type="ECO:0000259" key="6">
    <source>
        <dbReference type="Pfam" id="PF07980"/>
    </source>
</evidence>
<evidence type="ECO:0000313" key="8">
    <source>
        <dbReference type="EMBL" id="MFD2067831.1"/>
    </source>
</evidence>